<dbReference type="GO" id="GO:0051607">
    <property type="term" value="P:defense response to virus"/>
    <property type="evidence" value="ECO:0007669"/>
    <property type="project" value="UniProtKB-UniRule"/>
</dbReference>
<dbReference type="AlphaFoldDB" id="A0A944DE91"/>
<keyword evidence="1 10" id="KW-0540">Nuclease</keyword>
<evidence type="ECO:0000256" key="5">
    <source>
        <dbReference type="ARBA" id="ARBA00022842"/>
    </source>
</evidence>
<evidence type="ECO:0000256" key="10">
    <source>
        <dbReference type="HAMAP-Rule" id="MF_01470"/>
    </source>
</evidence>
<dbReference type="Pfam" id="PF01867">
    <property type="entry name" value="Cas_Cas1"/>
    <property type="match status" value="1"/>
</dbReference>
<evidence type="ECO:0000256" key="4">
    <source>
        <dbReference type="ARBA" id="ARBA00022801"/>
    </source>
</evidence>
<keyword evidence="12" id="KW-1185">Reference proteome</keyword>
<keyword evidence="5 10" id="KW-0460">Magnesium</keyword>
<feature type="binding site" evidence="10">
    <location>
        <position position="249"/>
    </location>
    <ligand>
        <name>Mn(2+)</name>
        <dbReference type="ChEBI" id="CHEBI:29035"/>
    </ligand>
</feature>
<dbReference type="Gene3D" id="1.20.120.920">
    <property type="entry name" value="CRISPR-associated endonuclease Cas1, C-terminal domain"/>
    <property type="match status" value="1"/>
</dbReference>
<comment type="cofactor">
    <cofactor evidence="10">
        <name>Mg(2+)</name>
        <dbReference type="ChEBI" id="CHEBI:18420"/>
    </cofactor>
    <cofactor evidence="10">
        <name>Mn(2+)</name>
        <dbReference type="ChEBI" id="CHEBI:29035"/>
    </cofactor>
</comment>
<dbReference type="EC" id="3.1.-.-" evidence="10"/>
<evidence type="ECO:0000256" key="7">
    <source>
        <dbReference type="ARBA" id="ARBA00023125"/>
    </source>
</evidence>
<comment type="function">
    <text evidence="10">CRISPR (clustered regularly interspaced short palindromic repeat), is an adaptive immune system that provides protection against mobile genetic elements (viruses, transposable elements and conjugative plasmids). CRISPR clusters contain spacers, sequences complementary to antecedent mobile elements, and target invading nucleic acids. CRISPR clusters are transcribed and processed into CRISPR RNA (crRNA). Acts as a dsDNA endonuclease. Involved in the integration of spacer DNA into the CRISPR cassette.</text>
</comment>
<evidence type="ECO:0000256" key="9">
    <source>
        <dbReference type="ARBA" id="ARBA00038592"/>
    </source>
</evidence>
<keyword evidence="7 10" id="KW-0238">DNA-binding</keyword>
<dbReference type="CDD" id="cd09721">
    <property type="entry name" value="Cas1_I-C"/>
    <property type="match status" value="1"/>
</dbReference>
<dbReference type="EMBL" id="JAEKFT010000042">
    <property type="protein sequence ID" value="MBT0963912.1"/>
    <property type="molecule type" value="Genomic_DNA"/>
</dbReference>
<keyword evidence="2 10" id="KW-0479">Metal-binding</keyword>
<evidence type="ECO:0000256" key="3">
    <source>
        <dbReference type="ARBA" id="ARBA00022759"/>
    </source>
</evidence>
<dbReference type="GO" id="GO:0016787">
    <property type="term" value="F:hydrolase activity"/>
    <property type="evidence" value="ECO:0007669"/>
    <property type="project" value="UniProtKB-KW"/>
</dbReference>
<protein>
    <recommendedName>
        <fullName evidence="10">CRISPR-associated endonuclease Cas1</fullName>
        <ecNumber evidence="10">3.1.-.-</ecNumber>
    </recommendedName>
</protein>
<dbReference type="PANTHER" id="PTHR34353">
    <property type="entry name" value="CRISPR-ASSOCIATED ENDONUCLEASE CAS1 1"/>
    <property type="match status" value="1"/>
</dbReference>
<keyword evidence="3 10" id="KW-0255">Endonuclease</keyword>
<dbReference type="RefSeq" id="WP_214363838.1">
    <property type="nucleotide sequence ID" value="NZ_JAEKFT010000042.1"/>
</dbReference>
<comment type="caution">
    <text evidence="11">The sequence shown here is derived from an EMBL/GenBank/DDBJ whole genome shotgun (WGS) entry which is preliminary data.</text>
</comment>
<dbReference type="NCBIfam" id="TIGR03640">
    <property type="entry name" value="cas1_DVULG"/>
    <property type="match status" value="1"/>
</dbReference>
<keyword evidence="8 10" id="KW-0464">Manganese</keyword>
<feature type="binding site" evidence="10">
    <location>
        <position position="234"/>
    </location>
    <ligand>
        <name>Mn(2+)</name>
        <dbReference type="ChEBI" id="CHEBI:29035"/>
    </ligand>
</feature>
<dbReference type="InterPro" id="IPR042211">
    <property type="entry name" value="CRISPR-assoc_Cas1_N"/>
</dbReference>
<gene>
    <name evidence="11" type="primary">cas1c</name>
    <name evidence="10" type="synonym">cas1</name>
    <name evidence="11" type="ORF">I8J34_22260</name>
</gene>
<evidence type="ECO:0000313" key="11">
    <source>
        <dbReference type="EMBL" id="MBT0963912.1"/>
    </source>
</evidence>
<dbReference type="NCBIfam" id="TIGR00287">
    <property type="entry name" value="cas1"/>
    <property type="match status" value="1"/>
</dbReference>
<dbReference type="GO" id="GO:0003677">
    <property type="term" value="F:DNA binding"/>
    <property type="evidence" value="ECO:0007669"/>
    <property type="project" value="UniProtKB-KW"/>
</dbReference>
<dbReference type="InterPro" id="IPR050646">
    <property type="entry name" value="Cas1"/>
</dbReference>
<evidence type="ECO:0000256" key="2">
    <source>
        <dbReference type="ARBA" id="ARBA00022723"/>
    </source>
</evidence>
<reference evidence="12" key="1">
    <citation type="journal article" date="2022" name="ISME J.">
        <title>Genetic and phylogenetic analysis of dissimilatory iodate-reducing bacteria identifies potential niches across the world's oceans.</title>
        <authorList>
            <person name="Reyes-Umana V."/>
            <person name="Henning Z."/>
            <person name="Lee K."/>
            <person name="Barnum T.P."/>
            <person name="Coates J.D."/>
        </authorList>
    </citation>
    <scope>NUCLEOTIDE SEQUENCE [LARGE SCALE GENOMIC DNA]</scope>
    <source>
        <strain evidence="12">IR12</strain>
    </source>
</reference>
<dbReference type="GO" id="GO:0004520">
    <property type="term" value="F:DNA endonuclease activity"/>
    <property type="evidence" value="ECO:0007669"/>
    <property type="project" value="InterPro"/>
</dbReference>
<dbReference type="InterPro" id="IPR042206">
    <property type="entry name" value="CRISPR-assoc_Cas1_C"/>
</dbReference>
<evidence type="ECO:0000256" key="8">
    <source>
        <dbReference type="ARBA" id="ARBA00023211"/>
    </source>
</evidence>
<dbReference type="GO" id="GO:0043571">
    <property type="term" value="P:maintenance of CRISPR repeat elements"/>
    <property type="evidence" value="ECO:0007669"/>
    <property type="project" value="UniProtKB-UniRule"/>
</dbReference>
<name>A0A944DE91_DENI1</name>
<accession>A0A944DE91</accession>
<comment type="similarity">
    <text evidence="10">Belongs to the CRISPR-associated endonuclease Cas1 family.</text>
</comment>
<evidence type="ECO:0000313" key="12">
    <source>
        <dbReference type="Proteomes" id="UP000694660"/>
    </source>
</evidence>
<dbReference type="PANTHER" id="PTHR34353:SF2">
    <property type="entry name" value="CRISPR-ASSOCIATED ENDONUCLEASE CAS1 1"/>
    <property type="match status" value="1"/>
</dbReference>
<dbReference type="HAMAP" id="MF_01470">
    <property type="entry name" value="Cas1"/>
    <property type="match status" value="1"/>
</dbReference>
<proteinExistence type="inferred from homology"/>
<organism evidence="11 12">
    <name type="scientific">Denitromonas iodatirespirans</name>
    <dbReference type="NCBI Taxonomy" id="2795389"/>
    <lineage>
        <taxon>Bacteria</taxon>
        <taxon>Pseudomonadati</taxon>
        <taxon>Pseudomonadota</taxon>
        <taxon>Betaproteobacteria</taxon>
        <taxon>Rhodocyclales</taxon>
        <taxon>Zoogloeaceae</taxon>
        <taxon>Denitromonas</taxon>
    </lineage>
</organism>
<comment type="subunit">
    <text evidence="9 10">Homodimer, forms a heterotetramer with a Cas2 homodimer.</text>
</comment>
<evidence type="ECO:0000256" key="1">
    <source>
        <dbReference type="ARBA" id="ARBA00022722"/>
    </source>
</evidence>
<keyword evidence="6 10" id="KW-0051">Antiviral defense</keyword>
<keyword evidence="4 10" id="KW-0378">Hydrolase</keyword>
<evidence type="ECO:0000256" key="6">
    <source>
        <dbReference type="ARBA" id="ARBA00023118"/>
    </source>
</evidence>
<dbReference type="InterPro" id="IPR019856">
    <property type="entry name" value="CRISPR-assoc_Cas1_DVULG"/>
</dbReference>
<sequence length="342" mass="38130">MQLLNTLYVTTPDSYLHLDNDTLRVEVEHDTRLRVPLHHLGAIVCLGNIRLSTPLMHRVADAGISLVMLDGNGRFKARLEGPVSGNVLLRAAQFDKARDPAFALAVARNFVAGKIRNSRQVLLRGAREAKDDTEASQITRSAKDLAASLRALPTATDLDTLRGLEGEAARQYFSALNLLLRKNVRDTFQMNGRSRRPPRDRFNAVLSFLYSMLMNDCRSALEAAGLDPQVGFLHALRPGRAALALDLMEEFRHVADRLALTLINRGQINADDFEHREGGAVMLEGDARKTVVVAWQERKQEQITHALLAQPVALGLIPLVQARLLARTLREETHDYPPYLTR</sequence>
<dbReference type="GO" id="GO:0046872">
    <property type="term" value="F:metal ion binding"/>
    <property type="evidence" value="ECO:0007669"/>
    <property type="project" value="UniProtKB-UniRule"/>
</dbReference>
<dbReference type="Gene3D" id="3.100.10.20">
    <property type="entry name" value="CRISPR-associated endonuclease Cas1, N-terminal domain"/>
    <property type="match status" value="1"/>
</dbReference>
<dbReference type="InterPro" id="IPR002729">
    <property type="entry name" value="CRISPR-assoc_Cas1"/>
</dbReference>
<dbReference type="Proteomes" id="UP000694660">
    <property type="component" value="Unassembled WGS sequence"/>
</dbReference>
<feature type="binding site" evidence="10">
    <location>
        <position position="165"/>
    </location>
    <ligand>
        <name>Mn(2+)</name>
        <dbReference type="ChEBI" id="CHEBI:29035"/>
    </ligand>
</feature>